<sequence length="163" mass="18834">MKNDKLKYNKNNMKPSLKTKPHNYAYCFATNEQCPQRRECLHALVAELPMKASRTPEVVICSIDPRYIATLEGKGGCALFRSSTPSRYACGMSQLYDEVPSKVVSQVRWKVQRCFTCRSFYFAGRKGERLISPDEQKKIAAVFRQLCPGIQPVYDRFEEAYEW</sequence>
<dbReference type="AlphaFoldDB" id="A0A414M581"/>
<organism evidence="2 3">
    <name type="scientific">Bacteroides eggerthii</name>
    <dbReference type="NCBI Taxonomy" id="28111"/>
    <lineage>
        <taxon>Bacteria</taxon>
        <taxon>Pseudomonadati</taxon>
        <taxon>Bacteroidota</taxon>
        <taxon>Bacteroidia</taxon>
        <taxon>Bacteroidales</taxon>
        <taxon>Bacteroidaceae</taxon>
        <taxon>Bacteroides</taxon>
    </lineage>
</organism>
<dbReference type="Proteomes" id="UP000520291">
    <property type="component" value="Unassembled WGS sequence"/>
</dbReference>
<reference evidence="1 4" key="2">
    <citation type="submission" date="2020-04" db="EMBL/GenBank/DDBJ databases">
        <authorList>
            <person name="Hitch T.C.A."/>
            <person name="Wylensek D."/>
            <person name="Clavel T."/>
        </authorList>
    </citation>
    <scope>NUCLEOTIDE SEQUENCE [LARGE SCALE GENOMIC DNA]</scope>
    <source>
        <strain evidence="1 4">WCA3-601-WT-5E</strain>
    </source>
</reference>
<dbReference type="Pfam" id="PF19555">
    <property type="entry name" value="DUF6078"/>
    <property type="match status" value="1"/>
</dbReference>
<gene>
    <name evidence="2" type="ORF">DW701_14755</name>
    <name evidence="1" type="ORF">HF841_15095</name>
</gene>
<dbReference type="InterPro" id="IPR045724">
    <property type="entry name" value="DUF6078"/>
</dbReference>
<proteinExistence type="predicted"/>
<name>A0A414M581_9BACE</name>
<dbReference type="EMBL" id="JABAGL010000022">
    <property type="protein sequence ID" value="NME87327.1"/>
    <property type="molecule type" value="Genomic_DNA"/>
</dbReference>
<reference evidence="2 3" key="1">
    <citation type="submission" date="2018-08" db="EMBL/GenBank/DDBJ databases">
        <title>A genome reference for cultivated species of the human gut microbiota.</title>
        <authorList>
            <person name="Zou Y."/>
            <person name="Xue W."/>
            <person name="Luo G."/>
        </authorList>
    </citation>
    <scope>NUCLEOTIDE SEQUENCE [LARGE SCALE GENOMIC DNA]</scope>
    <source>
        <strain evidence="2 3">AM26-26AC</strain>
    </source>
</reference>
<evidence type="ECO:0000313" key="4">
    <source>
        <dbReference type="Proteomes" id="UP000520291"/>
    </source>
</evidence>
<evidence type="ECO:0000313" key="3">
    <source>
        <dbReference type="Proteomes" id="UP000283538"/>
    </source>
</evidence>
<evidence type="ECO:0000313" key="2">
    <source>
        <dbReference type="EMBL" id="RHF04729.1"/>
    </source>
</evidence>
<protein>
    <submittedName>
        <fullName evidence="2">Uncharacterized protein</fullName>
    </submittedName>
</protein>
<evidence type="ECO:0000313" key="1">
    <source>
        <dbReference type="EMBL" id="NME87327.1"/>
    </source>
</evidence>
<comment type="caution">
    <text evidence="2">The sequence shown here is derived from an EMBL/GenBank/DDBJ whole genome shotgun (WGS) entry which is preliminary data.</text>
</comment>
<dbReference type="Proteomes" id="UP000283538">
    <property type="component" value="Unassembled WGS sequence"/>
</dbReference>
<dbReference type="EMBL" id="QSLA01000020">
    <property type="protein sequence ID" value="RHF04729.1"/>
    <property type="molecule type" value="Genomic_DNA"/>
</dbReference>
<accession>A0A414M581</accession>